<dbReference type="EMBL" id="JWLW01000013">
    <property type="protein sequence ID" value="KHT53756.1"/>
    <property type="molecule type" value="Genomic_DNA"/>
</dbReference>
<evidence type="ECO:0000313" key="4">
    <source>
        <dbReference type="Proteomes" id="UP000031197"/>
    </source>
</evidence>
<protein>
    <submittedName>
        <fullName evidence="3">Uncharacterized protein</fullName>
    </submittedName>
</protein>
<feature type="region of interest" description="Disordered" evidence="1">
    <location>
        <begin position="40"/>
        <end position="68"/>
    </location>
</feature>
<sequence length="127" mass="14508">MDEPNFASYTLEELEDVLTQIDKAQFPDRVLTIKKEIARRRSGVPAENHSPLDTTNSSPHNTKKGKKSARGIVLAVWPATVFFSVYFGKIPSRNGFIYYAEEPRLFIICLLVFIGVGFYFYHSRDDT</sequence>
<organism evidence="3 4">
    <name type="scientific">Alteromonas marina</name>
    <dbReference type="NCBI Taxonomy" id="203795"/>
    <lineage>
        <taxon>Bacteria</taxon>
        <taxon>Pseudomonadati</taxon>
        <taxon>Pseudomonadota</taxon>
        <taxon>Gammaproteobacteria</taxon>
        <taxon>Alteromonadales</taxon>
        <taxon>Alteromonadaceae</taxon>
        <taxon>Alteromonas/Salinimonas group</taxon>
        <taxon>Alteromonas</taxon>
    </lineage>
</organism>
<feature type="compositionally biased region" description="Polar residues" evidence="1">
    <location>
        <begin position="51"/>
        <end position="60"/>
    </location>
</feature>
<feature type="transmembrane region" description="Helical" evidence="2">
    <location>
        <begin position="103"/>
        <end position="121"/>
    </location>
</feature>
<reference evidence="3 4" key="1">
    <citation type="submission" date="2014-12" db="EMBL/GenBank/DDBJ databases">
        <title>Genome sequencing of Alteromonas marina AD001.</title>
        <authorList>
            <person name="Adrian T.G.S."/>
            <person name="Chan K.G."/>
        </authorList>
    </citation>
    <scope>NUCLEOTIDE SEQUENCE [LARGE SCALE GENOMIC DNA]</scope>
    <source>
        <strain evidence="3 4">AD001</strain>
    </source>
</reference>
<keyword evidence="2" id="KW-0812">Transmembrane</keyword>
<evidence type="ECO:0000256" key="2">
    <source>
        <dbReference type="SAM" id="Phobius"/>
    </source>
</evidence>
<evidence type="ECO:0000256" key="1">
    <source>
        <dbReference type="SAM" id="MobiDB-lite"/>
    </source>
</evidence>
<proteinExistence type="predicted"/>
<name>A0A0B3XW92_9ALTE</name>
<gene>
    <name evidence="3" type="ORF">RJ41_08700</name>
</gene>
<comment type="caution">
    <text evidence="3">The sequence shown here is derived from an EMBL/GenBank/DDBJ whole genome shotgun (WGS) entry which is preliminary data.</text>
</comment>
<dbReference type="Proteomes" id="UP000031197">
    <property type="component" value="Unassembled WGS sequence"/>
</dbReference>
<dbReference type="OrthoDB" id="6717714at2"/>
<feature type="transmembrane region" description="Helical" evidence="2">
    <location>
        <begin position="72"/>
        <end position="91"/>
    </location>
</feature>
<keyword evidence="4" id="KW-1185">Reference proteome</keyword>
<dbReference type="RefSeq" id="WP_039219442.1">
    <property type="nucleotide sequence ID" value="NZ_JWLW01000013.1"/>
</dbReference>
<dbReference type="AlphaFoldDB" id="A0A0B3XW92"/>
<accession>A0A0B3XW92</accession>
<keyword evidence="2" id="KW-0472">Membrane</keyword>
<keyword evidence="2" id="KW-1133">Transmembrane helix</keyword>
<evidence type="ECO:0000313" key="3">
    <source>
        <dbReference type="EMBL" id="KHT53756.1"/>
    </source>
</evidence>